<dbReference type="SUPFAM" id="SSF51905">
    <property type="entry name" value="FAD/NAD(P)-binding domain"/>
    <property type="match status" value="1"/>
</dbReference>
<dbReference type="Gene3D" id="3.30.9.10">
    <property type="entry name" value="D-Amino Acid Oxidase, subunit A, domain 2"/>
    <property type="match status" value="1"/>
</dbReference>
<name>A7GWT6_CAMC5</name>
<dbReference type="STRING" id="360105.CCV52592_1243"/>
<dbReference type="UniPathway" id="UPA00223">
    <property type="reaction ID" value="UER01008"/>
</dbReference>
<dbReference type="AlphaFoldDB" id="A7GWT6"/>
<gene>
    <name evidence="12" type="primary">mqo</name>
    <name evidence="12" type="ORF">CCV52592_1243</name>
</gene>
<dbReference type="PANTHER" id="PTHR43104">
    <property type="entry name" value="L-2-HYDROXYGLUTARATE DEHYDROGENASE, MITOCHONDRIAL"/>
    <property type="match status" value="1"/>
</dbReference>
<keyword evidence="8" id="KW-0274">FAD</keyword>
<evidence type="ECO:0000256" key="10">
    <source>
        <dbReference type="ARBA" id="ARBA00030660"/>
    </source>
</evidence>
<dbReference type="KEGG" id="ccv:CCV52592_1243"/>
<evidence type="ECO:0000256" key="5">
    <source>
        <dbReference type="ARBA" id="ARBA00013026"/>
    </source>
</evidence>
<evidence type="ECO:0000256" key="4">
    <source>
        <dbReference type="ARBA" id="ARBA00006389"/>
    </source>
</evidence>
<proteinExistence type="inferred from homology"/>
<organism evidence="12 13">
    <name type="scientific">Campylobacter curvus (strain 525.92)</name>
    <dbReference type="NCBI Taxonomy" id="360105"/>
    <lineage>
        <taxon>Bacteria</taxon>
        <taxon>Pseudomonadati</taxon>
        <taxon>Campylobacterota</taxon>
        <taxon>Epsilonproteobacteria</taxon>
        <taxon>Campylobacterales</taxon>
        <taxon>Campylobacteraceae</taxon>
        <taxon>Campylobacter</taxon>
    </lineage>
</organism>
<evidence type="ECO:0000256" key="7">
    <source>
        <dbReference type="ARBA" id="ARBA00022630"/>
    </source>
</evidence>
<dbReference type="RefSeq" id="WP_041743194.1">
    <property type="nucleotide sequence ID" value="NC_009715.2"/>
</dbReference>
<keyword evidence="7" id="KW-0285">Flavoprotein</keyword>
<keyword evidence="13" id="KW-1185">Reference proteome</keyword>
<keyword evidence="9 12" id="KW-0560">Oxidoreductase</keyword>
<dbReference type="PANTHER" id="PTHR43104:SF2">
    <property type="entry name" value="L-2-HYDROXYGLUTARATE DEHYDROGENASE, MITOCHONDRIAL"/>
    <property type="match status" value="1"/>
</dbReference>
<dbReference type="EMBL" id="CP000767">
    <property type="protein sequence ID" value="EAU00912.2"/>
    <property type="molecule type" value="Genomic_DNA"/>
</dbReference>
<keyword evidence="6" id="KW-0816">Tricarboxylic acid cycle</keyword>
<evidence type="ECO:0000256" key="11">
    <source>
        <dbReference type="ARBA" id="ARBA00031550"/>
    </source>
</evidence>
<comment type="catalytic activity">
    <reaction evidence="1">
        <text>(S)-malate + a quinone = a quinol + oxaloacetate</text>
        <dbReference type="Rhea" id="RHEA:46012"/>
        <dbReference type="ChEBI" id="CHEBI:15589"/>
        <dbReference type="ChEBI" id="CHEBI:16452"/>
        <dbReference type="ChEBI" id="CHEBI:24646"/>
        <dbReference type="ChEBI" id="CHEBI:132124"/>
        <dbReference type="EC" id="1.1.5.4"/>
    </reaction>
</comment>
<sequence>MSQNHFDVVIVGAGISGTALFYELAAFSDVSRVALLEKYDSVAGLNSNGRCNSQTIHCGDIETNYTPQKAKKVARIAKMPVRYALKHGYNEKFMFSHQKMVLGVGDEEVARLTARYETFKEIYPYLELYTREDLKSIEPNVVFDENGGERPENIIAMGARNGQYTTMDFGAIADSLVKNALNLAPGYELALNCEVLDIKKAGDVFYLKTSDARDISADYVVVDAGAHSLYFAHKMGYGLNFSTLPVAGSFYFAKKRFLNGKVYMMQNDKLPFAALHGDPDILADGNTRFGPTALVIPKLERYHGNSSVLDFLACLKFDKNVFEVFKNLLKDDDIRSYILRNFLFEVPFINKIEFAKDARKIVPSLRDDDLVYAKNFGGVRPQVIDRANKKLELGEGRIDTNEGVVFNMTPSPGATSCFETARADLEKICEFLGKNFDKDKFNDEFFD</sequence>
<evidence type="ECO:0000256" key="8">
    <source>
        <dbReference type="ARBA" id="ARBA00022827"/>
    </source>
</evidence>
<dbReference type="Pfam" id="PF06039">
    <property type="entry name" value="Mqo"/>
    <property type="match status" value="1"/>
</dbReference>
<dbReference type="GO" id="GO:0047545">
    <property type="term" value="F:(S)-2-hydroxyglutarate dehydrogenase activity"/>
    <property type="evidence" value="ECO:0007669"/>
    <property type="project" value="TreeGrafter"/>
</dbReference>
<dbReference type="Gene3D" id="3.50.50.60">
    <property type="entry name" value="FAD/NAD(P)-binding domain"/>
    <property type="match status" value="1"/>
</dbReference>
<dbReference type="Proteomes" id="UP000006380">
    <property type="component" value="Chromosome"/>
</dbReference>
<evidence type="ECO:0000313" key="13">
    <source>
        <dbReference type="Proteomes" id="UP000006380"/>
    </source>
</evidence>
<dbReference type="InterPro" id="IPR006231">
    <property type="entry name" value="MQO"/>
</dbReference>
<evidence type="ECO:0000256" key="9">
    <source>
        <dbReference type="ARBA" id="ARBA00023002"/>
    </source>
</evidence>
<dbReference type="GO" id="GO:0005737">
    <property type="term" value="C:cytoplasm"/>
    <property type="evidence" value="ECO:0007669"/>
    <property type="project" value="TreeGrafter"/>
</dbReference>
<reference evidence="12" key="1">
    <citation type="submission" date="2016-07" db="EMBL/GenBank/DDBJ databases">
        <title>Comparative genomics of the Campylobacter concisus group.</title>
        <authorList>
            <person name="Miller W.G."/>
            <person name="Yee E."/>
            <person name="Chapman M.H."/>
            <person name="Huynh S."/>
            <person name="Bono J.L."/>
            <person name="On S.L.W."/>
            <person name="StLeger J."/>
            <person name="Foster G."/>
            <person name="Parker C.T."/>
        </authorList>
    </citation>
    <scope>NUCLEOTIDE SEQUENCE</scope>
    <source>
        <strain evidence="12">525.92</strain>
    </source>
</reference>
<comment type="pathway">
    <text evidence="3">Carbohydrate metabolism; tricarboxylic acid cycle; oxaloacetate from (S)-malate (quinone route): step 1/1.</text>
</comment>
<accession>A7GWT6</accession>
<dbReference type="GO" id="GO:0008924">
    <property type="term" value="F:L-malate dehydrogenase (quinone) activity"/>
    <property type="evidence" value="ECO:0007669"/>
    <property type="project" value="UniProtKB-EC"/>
</dbReference>
<evidence type="ECO:0000256" key="2">
    <source>
        <dbReference type="ARBA" id="ARBA00001974"/>
    </source>
</evidence>
<evidence type="ECO:0000256" key="3">
    <source>
        <dbReference type="ARBA" id="ARBA00005012"/>
    </source>
</evidence>
<evidence type="ECO:0000256" key="6">
    <source>
        <dbReference type="ARBA" id="ARBA00022532"/>
    </source>
</evidence>
<evidence type="ECO:0000313" key="12">
    <source>
        <dbReference type="EMBL" id="EAU00912.2"/>
    </source>
</evidence>
<comment type="cofactor">
    <cofactor evidence="2">
        <name>FAD</name>
        <dbReference type="ChEBI" id="CHEBI:57692"/>
    </cofactor>
</comment>
<dbReference type="InterPro" id="IPR036188">
    <property type="entry name" value="FAD/NAD-bd_sf"/>
</dbReference>
<protein>
    <recommendedName>
        <fullName evidence="5">malate dehydrogenase (quinone)</fullName>
        <ecNumber evidence="5">1.1.5.4</ecNumber>
    </recommendedName>
    <alternativeName>
        <fullName evidence="11">MQO</fullName>
    </alternativeName>
    <alternativeName>
        <fullName evidence="10">Malate dehydrogenase [quinone]</fullName>
    </alternativeName>
</protein>
<comment type="similarity">
    <text evidence="4">Belongs to the MQO family.</text>
</comment>
<dbReference type="EC" id="1.1.5.4" evidence="5"/>
<dbReference type="GO" id="GO:0006099">
    <property type="term" value="P:tricarboxylic acid cycle"/>
    <property type="evidence" value="ECO:0007669"/>
    <property type="project" value="UniProtKB-UniPathway"/>
</dbReference>
<evidence type="ECO:0000256" key="1">
    <source>
        <dbReference type="ARBA" id="ARBA00001139"/>
    </source>
</evidence>